<dbReference type="Pfam" id="PF01734">
    <property type="entry name" value="Patatin"/>
    <property type="match status" value="1"/>
</dbReference>
<proteinExistence type="predicted"/>
<feature type="short sequence motif" description="GXGXXG" evidence="7">
    <location>
        <begin position="13"/>
        <end position="18"/>
    </location>
</feature>
<evidence type="ECO:0000256" key="3">
    <source>
        <dbReference type="ARBA" id="ARBA00022963"/>
    </source>
</evidence>
<dbReference type="CDD" id="cd07557">
    <property type="entry name" value="trimeric_dUTPase"/>
    <property type="match status" value="1"/>
</dbReference>
<dbReference type="InterPro" id="IPR016035">
    <property type="entry name" value="Acyl_Trfase/lysoPLipase"/>
</dbReference>
<dbReference type="InterPro" id="IPR002641">
    <property type="entry name" value="PNPLA_dom"/>
</dbReference>
<keyword evidence="3 7" id="KW-0442">Lipid degradation</keyword>
<feature type="short sequence motif" description="DGA/G" evidence="7">
    <location>
        <begin position="194"/>
        <end position="196"/>
    </location>
</feature>
<keyword evidence="4 7" id="KW-0443">Lipid metabolism</keyword>
<keyword evidence="6" id="KW-0040">ANK repeat</keyword>
<evidence type="ECO:0000313" key="9">
    <source>
        <dbReference type="EMBL" id="SLM35609.1"/>
    </source>
</evidence>
<dbReference type="PROSITE" id="PS50297">
    <property type="entry name" value="ANK_REP_REGION"/>
    <property type="match status" value="2"/>
</dbReference>
<dbReference type="AlphaFoldDB" id="A0A1W5CY60"/>
<dbReference type="GO" id="GO:0046486">
    <property type="term" value="P:glycerolipid metabolic process"/>
    <property type="evidence" value="ECO:0007669"/>
    <property type="project" value="UniProtKB-ARBA"/>
</dbReference>
<dbReference type="GO" id="GO:0006229">
    <property type="term" value="P:dUTP biosynthetic process"/>
    <property type="evidence" value="ECO:0007669"/>
    <property type="project" value="InterPro"/>
</dbReference>
<dbReference type="Proteomes" id="UP000192927">
    <property type="component" value="Unassembled WGS sequence"/>
</dbReference>
<dbReference type="GO" id="GO:0047499">
    <property type="term" value="F:calcium-independent phospholipase A2 activity"/>
    <property type="evidence" value="ECO:0007669"/>
    <property type="project" value="TreeGrafter"/>
</dbReference>
<feature type="short sequence motif" description="GXSXG" evidence="7">
    <location>
        <begin position="49"/>
        <end position="53"/>
    </location>
</feature>
<dbReference type="GO" id="GO:0016042">
    <property type="term" value="P:lipid catabolic process"/>
    <property type="evidence" value="ECO:0007669"/>
    <property type="project" value="UniProtKB-UniRule"/>
</dbReference>
<keyword evidence="10" id="KW-1185">Reference proteome</keyword>
<evidence type="ECO:0000256" key="6">
    <source>
        <dbReference type="PROSITE-ProRule" id="PRU00023"/>
    </source>
</evidence>
<dbReference type="Gene3D" id="3.40.1090.10">
    <property type="entry name" value="Cytosolic phospholipase A2 catalytic domain"/>
    <property type="match status" value="1"/>
</dbReference>
<dbReference type="EC" id="3.1.1.4" evidence="1"/>
<reference evidence="10" key="1">
    <citation type="submission" date="2017-03" db="EMBL/GenBank/DDBJ databases">
        <authorList>
            <person name="Sharma R."/>
            <person name="Thines M."/>
        </authorList>
    </citation>
    <scope>NUCLEOTIDE SEQUENCE [LARGE SCALE GENOMIC DNA]</scope>
</reference>
<dbReference type="PROSITE" id="PS51635">
    <property type="entry name" value="PNPLA"/>
    <property type="match status" value="1"/>
</dbReference>
<dbReference type="PANTHER" id="PTHR24185">
    <property type="entry name" value="CALCIUM-INDEPENDENT PHOSPHOLIPASE A2-GAMMA"/>
    <property type="match status" value="1"/>
</dbReference>
<dbReference type="SUPFAM" id="SSF48403">
    <property type="entry name" value="Ankyrin repeat"/>
    <property type="match status" value="1"/>
</dbReference>
<organism evidence="9 10">
    <name type="scientific">Lasallia pustulata</name>
    <dbReference type="NCBI Taxonomy" id="136370"/>
    <lineage>
        <taxon>Eukaryota</taxon>
        <taxon>Fungi</taxon>
        <taxon>Dikarya</taxon>
        <taxon>Ascomycota</taxon>
        <taxon>Pezizomycotina</taxon>
        <taxon>Lecanoromycetes</taxon>
        <taxon>OSLEUM clade</taxon>
        <taxon>Umbilicariomycetidae</taxon>
        <taxon>Umbilicariales</taxon>
        <taxon>Umbilicariaceae</taxon>
        <taxon>Lasallia</taxon>
    </lineage>
</organism>
<keyword evidence="2 7" id="KW-0378">Hydrolase</keyword>
<dbReference type="SMART" id="SM00248">
    <property type="entry name" value="ANK"/>
    <property type="match status" value="4"/>
</dbReference>
<evidence type="ECO:0000256" key="5">
    <source>
        <dbReference type="ARBA" id="ARBA00023422"/>
    </source>
</evidence>
<feature type="repeat" description="ANK" evidence="6">
    <location>
        <begin position="411"/>
        <end position="443"/>
    </location>
</feature>
<dbReference type="Pfam" id="PF22769">
    <property type="entry name" value="DCD"/>
    <property type="match status" value="1"/>
</dbReference>
<dbReference type="InterPro" id="IPR011962">
    <property type="entry name" value="dCTP_deaminase"/>
</dbReference>
<dbReference type="Gene3D" id="1.25.40.20">
    <property type="entry name" value="Ankyrin repeat-containing domain"/>
    <property type="match status" value="2"/>
</dbReference>
<evidence type="ECO:0000313" key="10">
    <source>
        <dbReference type="Proteomes" id="UP000192927"/>
    </source>
</evidence>
<dbReference type="Pfam" id="PF12796">
    <property type="entry name" value="Ank_2"/>
    <property type="match status" value="1"/>
</dbReference>
<dbReference type="GO" id="GO:0008829">
    <property type="term" value="F:dCTP deaminase activity"/>
    <property type="evidence" value="ECO:0007669"/>
    <property type="project" value="InterPro"/>
</dbReference>
<evidence type="ECO:0000256" key="4">
    <source>
        <dbReference type="ARBA" id="ARBA00023098"/>
    </source>
</evidence>
<evidence type="ECO:0000256" key="1">
    <source>
        <dbReference type="ARBA" id="ARBA00013278"/>
    </source>
</evidence>
<dbReference type="InterPro" id="IPR033704">
    <property type="entry name" value="dUTPase_trimeric"/>
</dbReference>
<dbReference type="SUPFAM" id="SSF52151">
    <property type="entry name" value="FabD/lysophospholipase-like"/>
    <property type="match status" value="1"/>
</dbReference>
<feature type="active site" description="Proton acceptor" evidence="7">
    <location>
        <position position="194"/>
    </location>
</feature>
<sequence length="701" mass="76871">MPEYELRLLALDGGGVRGLSMLQILKQLMDVVDPESPPKPCDYFDMIGGTSTGGLIAIMLGRLQMSIDECIDAYISLSDRVFQKRRHRVTIKGNVQGRFDSDELERGIKEIVVRQRLPESALLKDSPNAKCKVFVCATSKETGDTVRLTSYRSPRGRERLLRTTKIWEAGRATSAASSFFDSITIGDFHEGFVDGATGANNPVYDLWNEAQDMWPSGSFEDNVRCLVSLGTGVPSLKPFTNDLVGIGQNLLAIATETEKTAERFSRDKSGLDNKGRYYRFNVLQGLEAIGLEDSKGKNAIIAATDRYIESQAVFKQMQACGKNLGDKYNNPEQSRLRLAGIPEHAMLSWAVHNGRVAAVKELLSQDANKSDVNAKGEYPMAPLTYAAKEGFTSIVEILLHHGANPNAKDNRCRTALSYAAQEGHSDVLEHLLSHNADPNILDNQGSTALVWGACRGKEAIVRRLIAVEGIDLNTVDEEGMSPLLWAIERRFGKIAETGVDKMIIPGRALIPRVISNVRSAAIQAQSCGVDLTLKRILIWTSAGSIDFDNTRRAKASATEIPWADDHSGDIKVRSLPLHTDAHQSVLKRSRTSATELQANHQSASTLLAQGSYLVEFNESVDVPLDLLGQIFVRSSLFRSGALLSAGVMDSGYKGAVGAMMQVVNPHGLRLYRDARLAQMVFHRMSEAVQGYTGTYQGRQTV</sequence>
<accession>A0A1W5CY60</accession>
<comment type="catalytic activity">
    <reaction evidence="5">
        <text>a 1,2-diacyl-sn-glycero-3-phosphocholine + H2O = a 1-acyl-sn-glycero-3-phosphocholine + a fatty acid + H(+)</text>
        <dbReference type="Rhea" id="RHEA:15801"/>
        <dbReference type="ChEBI" id="CHEBI:15377"/>
        <dbReference type="ChEBI" id="CHEBI:15378"/>
        <dbReference type="ChEBI" id="CHEBI:28868"/>
        <dbReference type="ChEBI" id="CHEBI:57643"/>
        <dbReference type="ChEBI" id="CHEBI:58168"/>
        <dbReference type="EC" id="3.1.1.4"/>
    </reaction>
    <physiologicalReaction direction="left-to-right" evidence="5">
        <dbReference type="Rhea" id="RHEA:15802"/>
    </physiologicalReaction>
</comment>
<dbReference type="PROSITE" id="PS50088">
    <property type="entry name" value="ANK_REPEAT"/>
    <property type="match status" value="2"/>
</dbReference>
<dbReference type="InterPro" id="IPR002110">
    <property type="entry name" value="Ankyrin_rpt"/>
</dbReference>
<dbReference type="CDD" id="cd07216">
    <property type="entry name" value="Pat17_PNPLA8_PNPLA9_like3"/>
    <property type="match status" value="1"/>
</dbReference>
<dbReference type="Gene3D" id="2.70.40.10">
    <property type="match status" value="1"/>
</dbReference>
<dbReference type="SUPFAM" id="SSF51283">
    <property type="entry name" value="dUTPase-like"/>
    <property type="match status" value="1"/>
</dbReference>
<feature type="repeat" description="ANK" evidence="6">
    <location>
        <begin position="378"/>
        <end position="410"/>
    </location>
</feature>
<name>A0A1W5CY60_9LECA</name>
<feature type="domain" description="PNPLA" evidence="8">
    <location>
        <begin position="9"/>
        <end position="207"/>
    </location>
</feature>
<dbReference type="GO" id="GO:0019369">
    <property type="term" value="P:arachidonate metabolic process"/>
    <property type="evidence" value="ECO:0007669"/>
    <property type="project" value="TreeGrafter"/>
</dbReference>
<evidence type="ECO:0000256" key="2">
    <source>
        <dbReference type="ARBA" id="ARBA00022801"/>
    </source>
</evidence>
<dbReference type="InterPro" id="IPR036157">
    <property type="entry name" value="dUTPase-like_sf"/>
</dbReference>
<evidence type="ECO:0000256" key="7">
    <source>
        <dbReference type="PROSITE-ProRule" id="PRU01161"/>
    </source>
</evidence>
<feature type="active site" description="Nucleophile" evidence="7">
    <location>
        <position position="51"/>
    </location>
</feature>
<evidence type="ECO:0000259" key="8">
    <source>
        <dbReference type="PROSITE" id="PS51635"/>
    </source>
</evidence>
<dbReference type="InterPro" id="IPR036770">
    <property type="entry name" value="Ankyrin_rpt-contain_sf"/>
</dbReference>
<dbReference type="GO" id="GO:0016020">
    <property type="term" value="C:membrane"/>
    <property type="evidence" value="ECO:0007669"/>
    <property type="project" value="TreeGrafter"/>
</dbReference>
<protein>
    <recommendedName>
        <fullName evidence="1">phospholipase A2</fullName>
        <ecNumber evidence="1">3.1.1.4</ecNumber>
    </recommendedName>
</protein>
<dbReference type="EMBL" id="FWEW01000740">
    <property type="protein sequence ID" value="SLM35609.1"/>
    <property type="molecule type" value="Genomic_DNA"/>
</dbReference>
<dbReference type="PANTHER" id="PTHR24185:SF1">
    <property type="entry name" value="CALCIUM-INDEPENDENT PHOSPHOLIPASE A2-GAMMA"/>
    <property type="match status" value="1"/>
</dbReference>